<protein>
    <submittedName>
        <fullName evidence="2">Uncharacterized protein</fullName>
    </submittedName>
</protein>
<comment type="caution">
    <text evidence="2">The sequence shown here is derived from an EMBL/GenBank/DDBJ whole genome shotgun (WGS) entry which is preliminary data.</text>
</comment>
<gene>
    <name evidence="1" type="ORF">CE91St55_05380</name>
    <name evidence="2" type="ORF">DXD79_32075</name>
</gene>
<evidence type="ECO:0000313" key="3">
    <source>
        <dbReference type="Proteomes" id="UP000263014"/>
    </source>
</evidence>
<reference evidence="1" key="2">
    <citation type="submission" date="2022-01" db="EMBL/GenBank/DDBJ databases">
        <title>Novel bile acid biosynthetic pathways are enriched in the microbiome of centenarians.</title>
        <authorList>
            <person name="Sato Y."/>
            <person name="Atarashi K."/>
            <person name="Plichta R.D."/>
            <person name="Arai Y."/>
            <person name="Sasajima S."/>
            <person name="Kearney M.S."/>
            <person name="Suda W."/>
            <person name="Takeshita K."/>
            <person name="Sasaki T."/>
            <person name="Okamoto S."/>
            <person name="Skelly N.A."/>
            <person name="Okamura Y."/>
            <person name="Vlamakis H."/>
            <person name="Li Y."/>
            <person name="Tanoue T."/>
            <person name="Takei H."/>
            <person name="Nittono H."/>
            <person name="Narushima S."/>
            <person name="Irie J."/>
            <person name="Itoh H."/>
            <person name="Moriya K."/>
            <person name="Sugiura Y."/>
            <person name="Suematsu M."/>
            <person name="Moritoki N."/>
            <person name="Shibata S."/>
            <person name="Littman R.D."/>
            <person name="Fischbach A.M."/>
            <person name="Uwamino Y."/>
            <person name="Inoue T."/>
            <person name="Honda A."/>
            <person name="Hattori M."/>
            <person name="Murai T."/>
            <person name="Xavier J.R."/>
            <person name="Hirose N."/>
            <person name="Honda K."/>
        </authorList>
    </citation>
    <scope>NUCLEOTIDE SEQUENCE</scope>
    <source>
        <strain evidence="1">CE91-St55</strain>
    </source>
</reference>
<dbReference type="RefSeq" id="WP_117624322.1">
    <property type="nucleotide sequence ID" value="NZ_BQNJ01000001.1"/>
</dbReference>
<dbReference type="EMBL" id="QSON01000031">
    <property type="protein sequence ID" value="RGI95444.1"/>
    <property type="molecule type" value="Genomic_DNA"/>
</dbReference>
<organism evidence="2 3">
    <name type="scientific">Hungatella hathewayi</name>
    <dbReference type="NCBI Taxonomy" id="154046"/>
    <lineage>
        <taxon>Bacteria</taxon>
        <taxon>Bacillati</taxon>
        <taxon>Bacillota</taxon>
        <taxon>Clostridia</taxon>
        <taxon>Lachnospirales</taxon>
        <taxon>Lachnospiraceae</taxon>
        <taxon>Hungatella</taxon>
    </lineage>
</organism>
<dbReference type="Proteomes" id="UP001055091">
    <property type="component" value="Unassembled WGS sequence"/>
</dbReference>
<dbReference type="EMBL" id="BQNJ01000001">
    <property type="protein sequence ID" value="GKG98556.1"/>
    <property type="molecule type" value="Genomic_DNA"/>
</dbReference>
<proteinExistence type="predicted"/>
<dbReference type="AlphaFoldDB" id="A0A374NZB5"/>
<name>A0A374NZB5_9FIRM</name>
<dbReference type="Proteomes" id="UP000263014">
    <property type="component" value="Unassembled WGS sequence"/>
</dbReference>
<reference evidence="2 3" key="1">
    <citation type="submission" date="2018-08" db="EMBL/GenBank/DDBJ databases">
        <title>A genome reference for cultivated species of the human gut microbiota.</title>
        <authorList>
            <person name="Zou Y."/>
            <person name="Xue W."/>
            <person name="Luo G."/>
        </authorList>
    </citation>
    <scope>NUCLEOTIDE SEQUENCE [LARGE SCALE GENOMIC DNA]</scope>
    <source>
        <strain evidence="2 3">TM09-12</strain>
    </source>
</reference>
<evidence type="ECO:0000313" key="2">
    <source>
        <dbReference type="EMBL" id="RGI95444.1"/>
    </source>
</evidence>
<evidence type="ECO:0000313" key="1">
    <source>
        <dbReference type="EMBL" id="GKG98556.1"/>
    </source>
</evidence>
<sequence>MKGGMITSINELDLNDITFEKMHWEYGTLMSRSVGKRSEKQTYYTKGVKTPMGEIEESVWYELAEFMVQREHEEELFNNLLQFETETTHNRCFEFNKLRQYTLELYADRIFDHPGWIGFVPFNRKYRPDFIKDMKFIKIKSECCGAIGEITAEQINPVGAPCPKCGRIAPFTRIPEEN</sequence>
<accession>A0A374NZB5</accession>